<sequence length="109" mass="12238">YTEMSIDEIINGRNGGFVGLIPIVLRYLDSVEADGITRTKLMRYIKLISLRASGALMTNAAWIRNFVRNHPKYKGNSVVTSEINYDLMQAIKDITNGVSRVPELFGELC</sequence>
<evidence type="ECO:0000313" key="1">
    <source>
        <dbReference type="EMBL" id="KAJ1675571.1"/>
    </source>
</evidence>
<feature type="non-terminal residue" evidence="1">
    <location>
        <position position="1"/>
    </location>
</feature>
<protein>
    <submittedName>
        <fullName evidence="1">Glutamate--cysteine ligase</fullName>
        <ecNumber evidence="1">6.3.2.2</ecNumber>
    </submittedName>
</protein>
<reference evidence="1" key="1">
    <citation type="submission" date="2022-06" db="EMBL/GenBank/DDBJ databases">
        <title>Phylogenomic reconstructions and comparative analyses of Kickxellomycotina fungi.</title>
        <authorList>
            <person name="Reynolds N.K."/>
            <person name="Stajich J.E."/>
            <person name="Barry K."/>
            <person name="Grigoriev I.V."/>
            <person name="Crous P."/>
            <person name="Smith M.E."/>
        </authorList>
    </citation>
    <scope>NUCLEOTIDE SEQUENCE</scope>
    <source>
        <strain evidence="1">RSA 2271</strain>
    </source>
</reference>
<organism evidence="1 2">
    <name type="scientific">Spiromyces aspiralis</name>
    <dbReference type="NCBI Taxonomy" id="68401"/>
    <lineage>
        <taxon>Eukaryota</taxon>
        <taxon>Fungi</taxon>
        <taxon>Fungi incertae sedis</taxon>
        <taxon>Zoopagomycota</taxon>
        <taxon>Kickxellomycotina</taxon>
        <taxon>Kickxellomycetes</taxon>
        <taxon>Kickxellales</taxon>
        <taxon>Kickxellaceae</taxon>
        <taxon>Spiromyces</taxon>
    </lineage>
</organism>
<dbReference type="Proteomes" id="UP001145114">
    <property type="component" value="Unassembled WGS sequence"/>
</dbReference>
<keyword evidence="2" id="KW-1185">Reference proteome</keyword>
<accession>A0ACC1HIT0</accession>
<name>A0ACC1HIT0_9FUNG</name>
<keyword evidence="1" id="KW-0436">Ligase</keyword>
<dbReference type="EMBL" id="JAMZIH010005247">
    <property type="protein sequence ID" value="KAJ1675571.1"/>
    <property type="molecule type" value="Genomic_DNA"/>
</dbReference>
<evidence type="ECO:0000313" key="2">
    <source>
        <dbReference type="Proteomes" id="UP001145114"/>
    </source>
</evidence>
<comment type="caution">
    <text evidence="1">The sequence shown here is derived from an EMBL/GenBank/DDBJ whole genome shotgun (WGS) entry which is preliminary data.</text>
</comment>
<proteinExistence type="predicted"/>
<gene>
    <name evidence="1" type="primary">gcs-1</name>
    <name evidence="1" type="ORF">EV182_001006</name>
</gene>
<dbReference type="EC" id="6.3.2.2" evidence="1"/>